<dbReference type="InterPro" id="IPR032557">
    <property type="entry name" value="DUF4935"/>
</dbReference>
<dbReference type="OrthoDB" id="5121738at2"/>
<dbReference type="STRING" id="391595.RLO149_c010910"/>
<accession>F7ZBQ6</accession>
<dbReference type="RefSeq" id="WP_013961036.1">
    <property type="nucleotide sequence ID" value="NC_015730.1"/>
</dbReference>
<evidence type="ECO:0000313" key="2">
    <source>
        <dbReference type="EMBL" id="AEI93098.1"/>
    </source>
</evidence>
<organism evidence="2 3">
    <name type="scientific">Roseobacter litoralis (strain ATCC 49566 / DSM 6996 / JCM 21268 / NBRC 15278 / OCh 149)</name>
    <dbReference type="NCBI Taxonomy" id="391595"/>
    <lineage>
        <taxon>Bacteria</taxon>
        <taxon>Pseudomonadati</taxon>
        <taxon>Pseudomonadota</taxon>
        <taxon>Alphaproteobacteria</taxon>
        <taxon>Rhodobacterales</taxon>
        <taxon>Roseobacteraceae</taxon>
        <taxon>Roseobacter</taxon>
    </lineage>
</organism>
<protein>
    <recommendedName>
        <fullName evidence="1">DUF4935 domain-containing protein</fullName>
    </recommendedName>
</protein>
<dbReference type="EMBL" id="CP002623">
    <property type="protein sequence ID" value="AEI93098.1"/>
    <property type="molecule type" value="Genomic_DNA"/>
</dbReference>
<dbReference type="HOGENOM" id="CLU_1260653_0_0_5"/>
<dbReference type="AlphaFoldDB" id="F7ZBQ6"/>
<dbReference type="eggNOG" id="ENOG5032WBN">
    <property type="taxonomic scope" value="Bacteria"/>
</dbReference>
<gene>
    <name evidence="2" type="ordered locus">RLO149_c010910</name>
</gene>
<reference evidence="2 3" key="1">
    <citation type="journal article" date="2011" name="BMC Genomics">
        <title>Comparative genome analysis and genome-guided physiological analysis of Roseobacter litoralis.</title>
        <authorList>
            <person name="Kalhoefer D."/>
            <person name="Thole S."/>
            <person name="Voget S."/>
            <person name="Lehmann R."/>
            <person name="Liesegang H."/>
            <person name="Wollher A."/>
            <person name="Daniel R."/>
            <person name="Simon M."/>
            <person name="Brinkhoff T."/>
        </authorList>
    </citation>
    <scope>NUCLEOTIDE SEQUENCE [LARGE SCALE GENOMIC DNA]</scope>
    <source>
        <strain evidence="3">ATCC 49566 / DSM 6996 / JCM 21268 / NBRC 15278 / OCh 149</strain>
    </source>
</reference>
<dbReference type="Proteomes" id="UP000001353">
    <property type="component" value="Chromosome"/>
</dbReference>
<keyword evidence="3" id="KW-1185">Reference proteome</keyword>
<evidence type="ECO:0000313" key="3">
    <source>
        <dbReference type="Proteomes" id="UP000001353"/>
    </source>
</evidence>
<evidence type="ECO:0000259" key="1">
    <source>
        <dbReference type="Pfam" id="PF16289"/>
    </source>
</evidence>
<name>F7ZBQ6_ROSLO</name>
<feature type="domain" description="DUF4935" evidence="1">
    <location>
        <begin position="34"/>
        <end position="119"/>
    </location>
</feature>
<dbReference type="Pfam" id="PF16289">
    <property type="entry name" value="PIN_12"/>
    <property type="match status" value="1"/>
</dbReference>
<sequence length="219" mass="24157">MYKSLNYHSLQKRSPHYAVLMITQIMTSSSLFQPDVEAEASAYEDWLIELIEDNGIIVAPHPDVSAKELVSKCYEGAKPFKDGGEGHKDYLVWKTVATHINAQDTDASNFFLTNNTKDFCAKGDDGEFVLHPELVEQIDVEARVPSIQTALRNAFDNVLAPQLQGATLEDIPDIGTDEVQAFVDKCLLDDLPHHSAFGFEVTCAPSSLQLCAESLGLNL</sequence>
<proteinExistence type="predicted"/>
<dbReference type="KEGG" id="rli:RLO149_c010910"/>